<evidence type="ECO:0000313" key="7">
    <source>
        <dbReference type="EMBL" id="GCF94609.1"/>
    </source>
</evidence>
<evidence type="ECO:0000256" key="3">
    <source>
        <dbReference type="ARBA" id="ARBA00023125"/>
    </source>
</evidence>
<name>A0A4V0WPP8_9ENTE</name>
<evidence type="ECO:0000256" key="2">
    <source>
        <dbReference type="ARBA" id="ARBA00022908"/>
    </source>
</evidence>
<keyword evidence="8" id="KW-1185">Reference proteome</keyword>
<dbReference type="Proteomes" id="UP000290567">
    <property type="component" value="Unassembled WGS sequence"/>
</dbReference>
<keyword evidence="3" id="KW-0238">DNA-binding</keyword>
<sequence length="395" mass="45984">MAISLMENGSYKVNVYMGADASRYVAYADSKHEAEILETEAKLKKLKGEVKKKKGSYTFKEVYQMWWDKKYTVTQHHEQSTLDRTKTCFEKRILPYLGDIPINKITYDLLEDTQILWAFGNEEKGIKPYANYKHCVSYTKQVLRYALVKGYIQKNPYDLLEMPVNADLKNKKEEKRQQKYYSKELIQQVLTLMKPEYGMRDFTLLSLVYQLGAAKGEIYPLVWSDVDFKNKTISLMHKLVKNKATGKYERVKGMKNSYRFRTIPVADSVIDLLAKWKKVQFNELQQVNIFPTDDQFIFTYTTQKGELNQPLHPDYLNNKLDALSKKFGLPKITPHGLRHTFVSDLLNNGVDDLIVKSLVGHAETSEITRNVYGHVNPEVQKETAKHLEDYRQKTS</sequence>
<dbReference type="InterPro" id="IPR050808">
    <property type="entry name" value="Phage_Integrase"/>
</dbReference>
<dbReference type="Pfam" id="PF14659">
    <property type="entry name" value="Phage_int_SAM_3"/>
    <property type="match status" value="1"/>
</dbReference>
<comment type="caution">
    <text evidence="7">The sequence shown here is derived from an EMBL/GenBank/DDBJ whole genome shotgun (WGS) entry which is preliminary data.</text>
</comment>
<dbReference type="InterPro" id="IPR011010">
    <property type="entry name" value="DNA_brk_join_enz"/>
</dbReference>
<evidence type="ECO:0000256" key="1">
    <source>
        <dbReference type="ARBA" id="ARBA00008857"/>
    </source>
</evidence>
<accession>A0A4V0WPP8</accession>
<evidence type="ECO:0000313" key="8">
    <source>
        <dbReference type="Proteomes" id="UP000290567"/>
    </source>
</evidence>
<gene>
    <name evidence="7" type="ORF">NRIC_25000</name>
</gene>
<keyword evidence="2" id="KW-0229">DNA integration</keyword>
<dbReference type="InterPro" id="IPR013762">
    <property type="entry name" value="Integrase-like_cat_sf"/>
</dbReference>
<evidence type="ECO:0000259" key="6">
    <source>
        <dbReference type="PROSITE" id="PS51898"/>
    </source>
</evidence>
<dbReference type="CDD" id="cd01189">
    <property type="entry name" value="INT_ICEBs1_C_like"/>
    <property type="match status" value="1"/>
</dbReference>
<dbReference type="InterPro" id="IPR010998">
    <property type="entry name" value="Integrase_recombinase_N"/>
</dbReference>
<dbReference type="Gene3D" id="1.10.150.130">
    <property type="match status" value="1"/>
</dbReference>
<feature type="domain" description="Tyr recombinase" evidence="6">
    <location>
        <begin position="176"/>
        <end position="385"/>
    </location>
</feature>
<dbReference type="PROSITE" id="PS51898">
    <property type="entry name" value="TYR_RECOMBINASE"/>
    <property type="match status" value="1"/>
</dbReference>
<dbReference type="GO" id="GO:0003677">
    <property type="term" value="F:DNA binding"/>
    <property type="evidence" value="ECO:0007669"/>
    <property type="project" value="UniProtKB-KW"/>
</dbReference>
<organism evidence="7 8">
    <name type="scientific">Enterococcus florum</name>
    <dbReference type="NCBI Taxonomy" id="2480627"/>
    <lineage>
        <taxon>Bacteria</taxon>
        <taxon>Bacillati</taxon>
        <taxon>Bacillota</taxon>
        <taxon>Bacilli</taxon>
        <taxon>Lactobacillales</taxon>
        <taxon>Enterococcaceae</taxon>
        <taxon>Enterococcus</taxon>
    </lineage>
</organism>
<proteinExistence type="inferred from homology"/>
<dbReference type="Pfam" id="PF00589">
    <property type="entry name" value="Phage_integrase"/>
    <property type="match status" value="1"/>
</dbReference>
<keyword evidence="4" id="KW-0233">DNA recombination</keyword>
<dbReference type="OrthoDB" id="283809at2"/>
<evidence type="ECO:0000256" key="4">
    <source>
        <dbReference type="ARBA" id="ARBA00023172"/>
    </source>
</evidence>
<dbReference type="SUPFAM" id="SSF56349">
    <property type="entry name" value="DNA breaking-rejoining enzymes"/>
    <property type="match status" value="1"/>
</dbReference>
<dbReference type="PANTHER" id="PTHR30629:SF2">
    <property type="entry name" value="PROPHAGE INTEGRASE INTS-RELATED"/>
    <property type="match status" value="1"/>
</dbReference>
<dbReference type="Gene3D" id="1.10.443.10">
    <property type="entry name" value="Intergrase catalytic core"/>
    <property type="match status" value="1"/>
</dbReference>
<comment type="similarity">
    <text evidence="1">Belongs to the 'phage' integrase family.</text>
</comment>
<feature type="coiled-coil region" evidence="5">
    <location>
        <begin position="29"/>
        <end position="56"/>
    </location>
</feature>
<dbReference type="GO" id="GO:0006310">
    <property type="term" value="P:DNA recombination"/>
    <property type="evidence" value="ECO:0007669"/>
    <property type="project" value="UniProtKB-KW"/>
</dbReference>
<protein>
    <submittedName>
        <fullName evidence="7">Integrase</fullName>
    </submittedName>
</protein>
<dbReference type="GO" id="GO:0015074">
    <property type="term" value="P:DNA integration"/>
    <property type="evidence" value="ECO:0007669"/>
    <property type="project" value="UniProtKB-KW"/>
</dbReference>
<dbReference type="AlphaFoldDB" id="A0A4V0WPP8"/>
<evidence type="ECO:0000256" key="5">
    <source>
        <dbReference type="SAM" id="Coils"/>
    </source>
</evidence>
<dbReference type="InterPro" id="IPR004107">
    <property type="entry name" value="Integrase_SAM-like_N"/>
</dbReference>
<dbReference type="EMBL" id="BJCC01000021">
    <property type="protein sequence ID" value="GCF94609.1"/>
    <property type="molecule type" value="Genomic_DNA"/>
</dbReference>
<keyword evidence="5" id="KW-0175">Coiled coil</keyword>
<dbReference type="InterPro" id="IPR002104">
    <property type="entry name" value="Integrase_catalytic"/>
</dbReference>
<reference evidence="8" key="1">
    <citation type="submission" date="2019-02" db="EMBL/GenBank/DDBJ databases">
        <title>Draft genome sequence of Enterococcus sp. Gos25-1.</title>
        <authorList>
            <person name="Tanaka N."/>
            <person name="Shiwa Y."/>
            <person name="Fujita N."/>
        </authorList>
    </citation>
    <scope>NUCLEOTIDE SEQUENCE [LARGE SCALE GENOMIC DNA]</scope>
    <source>
        <strain evidence="8">Gos25-1</strain>
    </source>
</reference>
<dbReference type="PANTHER" id="PTHR30629">
    <property type="entry name" value="PROPHAGE INTEGRASE"/>
    <property type="match status" value="1"/>
</dbReference>